<name>N4V7A3_COLOR</name>
<dbReference type="OrthoDB" id="440553at2759"/>
<feature type="transmembrane region" description="Helical" evidence="6">
    <location>
        <begin position="211"/>
        <end position="232"/>
    </location>
</feature>
<feature type="transmembrane region" description="Helical" evidence="6">
    <location>
        <begin position="181"/>
        <end position="205"/>
    </location>
</feature>
<dbReference type="InterPro" id="IPR011701">
    <property type="entry name" value="MFS"/>
</dbReference>
<reference evidence="9" key="2">
    <citation type="journal article" date="2019" name="Mol. Plant Microbe Interact.">
        <title>Genome sequence resources for four phytopathogenic fungi from the Colletotrichum orbiculare species complex.</title>
        <authorList>
            <person name="Gan P."/>
            <person name="Tsushima A."/>
            <person name="Narusaka M."/>
            <person name="Narusaka Y."/>
            <person name="Takano Y."/>
            <person name="Kubo Y."/>
            <person name="Shirasu K."/>
        </authorList>
    </citation>
    <scope>GENOME REANNOTATION</scope>
    <source>
        <strain evidence="9">104-T / ATCC 96160 / CBS 514.97 / LARS 414 / MAFF 240422</strain>
    </source>
</reference>
<keyword evidence="4 6" id="KW-0472">Membrane</keyword>
<evidence type="ECO:0000259" key="7">
    <source>
        <dbReference type="PROSITE" id="PS50850"/>
    </source>
</evidence>
<feature type="transmembrane region" description="Helical" evidence="6">
    <location>
        <begin position="490"/>
        <end position="511"/>
    </location>
</feature>
<keyword evidence="3 6" id="KW-1133">Transmembrane helix</keyword>
<dbReference type="PROSITE" id="PS50850">
    <property type="entry name" value="MFS"/>
    <property type="match status" value="1"/>
</dbReference>
<dbReference type="Proteomes" id="UP000014480">
    <property type="component" value="Unassembled WGS sequence"/>
</dbReference>
<evidence type="ECO:0000256" key="1">
    <source>
        <dbReference type="ARBA" id="ARBA00004141"/>
    </source>
</evidence>
<dbReference type="Gene3D" id="1.20.1720.10">
    <property type="entry name" value="Multidrug resistance protein D"/>
    <property type="match status" value="1"/>
</dbReference>
<comment type="caution">
    <text evidence="8">The sequence shown here is derived from an EMBL/GenBank/DDBJ whole genome shotgun (WGS) entry which is preliminary data.</text>
</comment>
<keyword evidence="2 6" id="KW-0812">Transmembrane</keyword>
<accession>N4V7A3</accession>
<sequence length="526" mass="54756">MLSSSSSGQGAPDTSSASAPAACPKEAAEARGVTEDREYSVFSPAMRTYLTYLLGLTMTLSTLTATIYFPLIPMLSAELDVSIQAVNLTVTVYVVVQAVSPALFASLADAVGRRPVLLALVATYAAATLGLVLSSALATGRAGYAALAALRALQSLGGSTTPPLAYGVAYDLAPVAERGAMLGPMLAFCNGVSAVGPVVGGGIALGTGGVAWVWLALLAVAVACLLLAGFTLPETARSVVGNGRLPATGVWRTWAPLPGACRVASESEARAGGDGPRTKTPECKWQPLRALDSFRIILYPEAAAVLWMIASSYAVYYTFQVAVPVIFADVYGFDELQIGLVLLPGLAGMTLGGLLAGRLLDRNLALVARRRLGPDVGPENAAAAARATDEFPLEAARYRRCQWFLLFMAACVSGYGWAVDSGAHAAVPAVLQFFICAASTLLSHTASALLVDIFPSRPSTAYASAQIARCGLSAVSSAVLQPLVDAVGRGWYFTIFALFIGITGSASMVVTRSKGGDWRRRRRETS</sequence>
<proteinExistence type="predicted"/>
<keyword evidence="9" id="KW-1185">Reference proteome</keyword>
<feature type="transmembrane region" description="Helical" evidence="6">
    <location>
        <begin position="336"/>
        <end position="360"/>
    </location>
</feature>
<dbReference type="HOGENOM" id="CLU_008455_8_4_1"/>
<dbReference type="SUPFAM" id="SSF103473">
    <property type="entry name" value="MFS general substrate transporter"/>
    <property type="match status" value="1"/>
</dbReference>
<feature type="transmembrane region" description="Helical" evidence="6">
    <location>
        <begin position="401"/>
        <end position="418"/>
    </location>
</feature>
<dbReference type="InterPro" id="IPR020846">
    <property type="entry name" value="MFS_dom"/>
</dbReference>
<reference evidence="9" key="1">
    <citation type="journal article" date="2013" name="New Phytol.">
        <title>Comparative genomic and transcriptomic analyses reveal the hemibiotrophic stage shift of Colletotrichum fungi.</title>
        <authorList>
            <person name="Gan P."/>
            <person name="Ikeda K."/>
            <person name="Irieda H."/>
            <person name="Narusaka M."/>
            <person name="O'Connell R.J."/>
            <person name="Narusaka Y."/>
            <person name="Takano Y."/>
            <person name="Kubo Y."/>
            <person name="Shirasu K."/>
        </authorList>
    </citation>
    <scope>NUCLEOTIDE SEQUENCE [LARGE SCALE GENOMIC DNA]</scope>
    <source>
        <strain evidence="9">104-T / ATCC 96160 / CBS 514.97 / LARS 414 / MAFF 240422</strain>
    </source>
</reference>
<dbReference type="GO" id="GO:0005886">
    <property type="term" value="C:plasma membrane"/>
    <property type="evidence" value="ECO:0007669"/>
    <property type="project" value="TreeGrafter"/>
</dbReference>
<evidence type="ECO:0000256" key="6">
    <source>
        <dbReference type="SAM" id="Phobius"/>
    </source>
</evidence>
<feature type="transmembrane region" description="Helical" evidence="6">
    <location>
        <begin position="144"/>
        <end position="169"/>
    </location>
</feature>
<dbReference type="AlphaFoldDB" id="N4V7A3"/>
<gene>
    <name evidence="8" type="primary">ITP1-0</name>
    <name evidence="8" type="ORF">Cob_v009734</name>
</gene>
<feature type="transmembrane region" description="Helical" evidence="6">
    <location>
        <begin position="116"/>
        <end position="138"/>
    </location>
</feature>
<evidence type="ECO:0000256" key="4">
    <source>
        <dbReference type="ARBA" id="ARBA00023136"/>
    </source>
</evidence>
<dbReference type="GO" id="GO:0022857">
    <property type="term" value="F:transmembrane transporter activity"/>
    <property type="evidence" value="ECO:0007669"/>
    <property type="project" value="InterPro"/>
</dbReference>
<dbReference type="eggNOG" id="KOG0255">
    <property type="taxonomic scope" value="Eukaryota"/>
</dbReference>
<evidence type="ECO:0000256" key="2">
    <source>
        <dbReference type="ARBA" id="ARBA00022692"/>
    </source>
</evidence>
<evidence type="ECO:0000256" key="5">
    <source>
        <dbReference type="SAM" id="MobiDB-lite"/>
    </source>
</evidence>
<evidence type="ECO:0000313" key="8">
    <source>
        <dbReference type="EMBL" id="TDZ17344.1"/>
    </source>
</evidence>
<feature type="transmembrane region" description="Helical" evidence="6">
    <location>
        <begin position="49"/>
        <end position="69"/>
    </location>
</feature>
<dbReference type="Pfam" id="PF07690">
    <property type="entry name" value="MFS_1"/>
    <property type="match status" value="1"/>
</dbReference>
<dbReference type="PANTHER" id="PTHR23502">
    <property type="entry name" value="MAJOR FACILITATOR SUPERFAMILY"/>
    <property type="match status" value="1"/>
</dbReference>
<evidence type="ECO:0000313" key="9">
    <source>
        <dbReference type="Proteomes" id="UP000014480"/>
    </source>
</evidence>
<feature type="region of interest" description="Disordered" evidence="5">
    <location>
        <begin position="1"/>
        <end position="30"/>
    </location>
</feature>
<dbReference type="EMBL" id="AMCV02000031">
    <property type="protein sequence ID" value="TDZ17344.1"/>
    <property type="molecule type" value="Genomic_DNA"/>
</dbReference>
<feature type="compositionally biased region" description="Low complexity" evidence="5">
    <location>
        <begin position="11"/>
        <end position="25"/>
    </location>
</feature>
<feature type="domain" description="Major facilitator superfamily (MFS) profile" evidence="7">
    <location>
        <begin position="50"/>
        <end position="515"/>
    </location>
</feature>
<organism evidence="8 9">
    <name type="scientific">Colletotrichum orbiculare (strain 104-T / ATCC 96160 / CBS 514.97 / LARS 414 / MAFF 240422)</name>
    <name type="common">Cucumber anthracnose fungus</name>
    <name type="synonym">Colletotrichum lagenarium</name>
    <dbReference type="NCBI Taxonomy" id="1213857"/>
    <lineage>
        <taxon>Eukaryota</taxon>
        <taxon>Fungi</taxon>
        <taxon>Dikarya</taxon>
        <taxon>Ascomycota</taxon>
        <taxon>Pezizomycotina</taxon>
        <taxon>Sordariomycetes</taxon>
        <taxon>Hypocreomycetidae</taxon>
        <taxon>Glomerellales</taxon>
        <taxon>Glomerellaceae</taxon>
        <taxon>Colletotrichum</taxon>
        <taxon>Colletotrichum orbiculare species complex</taxon>
    </lineage>
</organism>
<dbReference type="STRING" id="1213857.N4V7A3"/>
<dbReference type="Gene3D" id="1.20.1250.20">
    <property type="entry name" value="MFS general substrate transporter like domains"/>
    <property type="match status" value="1"/>
</dbReference>
<protein>
    <submittedName>
        <fullName evidence="8">Itaconate transport protein</fullName>
    </submittedName>
</protein>
<evidence type="ECO:0000256" key="3">
    <source>
        <dbReference type="ARBA" id="ARBA00022989"/>
    </source>
</evidence>
<comment type="subcellular location">
    <subcellularLocation>
        <location evidence="1">Membrane</location>
        <topology evidence="1">Multi-pass membrane protein</topology>
    </subcellularLocation>
</comment>
<dbReference type="PANTHER" id="PTHR23502:SF151">
    <property type="entry name" value="MAJOR FACILITATOR SUPERFAMILY (MFS) PROFILE DOMAIN-CONTAINING PROTEIN"/>
    <property type="match status" value="1"/>
</dbReference>
<dbReference type="InterPro" id="IPR036259">
    <property type="entry name" value="MFS_trans_sf"/>
</dbReference>
<feature type="transmembrane region" description="Helical" evidence="6">
    <location>
        <begin position="81"/>
        <end position="104"/>
    </location>
</feature>